<dbReference type="InterPro" id="IPR029063">
    <property type="entry name" value="SAM-dependent_MTases_sf"/>
</dbReference>
<evidence type="ECO:0000256" key="1">
    <source>
        <dbReference type="ARBA" id="ARBA00022679"/>
    </source>
</evidence>
<organism evidence="3 4">
    <name type="scientific">Amycolatopsis pithecellobii</name>
    <dbReference type="NCBI Taxonomy" id="664692"/>
    <lineage>
        <taxon>Bacteria</taxon>
        <taxon>Bacillati</taxon>
        <taxon>Actinomycetota</taxon>
        <taxon>Actinomycetes</taxon>
        <taxon>Pseudonocardiales</taxon>
        <taxon>Pseudonocardiaceae</taxon>
        <taxon>Amycolatopsis</taxon>
    </lineage>
</organism>
<feature type="domain" description="Methyltransferase" evidence="2">
    <location>
        <begin position="50"/>
        <end position="138"/>
    </location>
</feature>
<dbReference type="AlphaFoldDB" id="A0A6N7YMN9"/>
<dbReference type="Pfam" id="PF13649">
    <property type="entry name" value="Methyltransf_25"/>
    <property type="match status" value="1"/>
</dbReference>
<comment type="caution">
    <text evidence="3">The sequence shown here is derived from an EMBL/GenBank/DDBJ whole genome shotgun (WGS) entry which is preliminary data.</text>
</comment>
<keyword evidence="3" id="KW-0489">Methyltransferase</keyword>
<evidence type="ECO:0000259" key="2">
    <source>
        <dbReference type="Pfam" id="PF13649"/>
    </source>
</evidence>
<protein>
    <submittedName>
        <fullName evidence="3">Methyltransferase domain-containing protein</fullName>
    </submittedName>
</protein>
<dbReference type="SUPFAM" id="SSF53335">
    <property type="entry name" value="S-adenosyl-L-methionine-dependent methyltransferases"/>
    <property type="match status" value="1"/>
</dbReference>
<accession>A0A6N7YMN9</accession>
<gene>
    <name evidence="3" type="ORF">GKO32_09710</name>
</gene>
<dbReference type="EMBL" id="WMBA01000010">
    <property type="protein sequence ID" value="MTD54247.1"/>
    <property type="molecule type" value="Genomic_DNA"/>
</dbReference>
<evidence type="ECO:0000313" key="3">
    <source>
        <dbReference type="EMBL" id="MTD54247.1"/>
    </source>
</evidence>
<reference evidence="3 4" key="1">
    <citation type="submission" date="2019-11" db="EMBL/GenBank/DDBJ databases">
        <title>Draft genome of Amycolatopsis RM579.</title>
        <authorList>
            <person name="Duangmal K."/>
            <person name="Mingma R."/>
        </authorList>
    </citation>
    <scope>NUCLEOTIDE SEQUENCE [LARGE SCALE GENOMIC DNA]</scope>
    <source>
        <strain evidence="3 4">RM579</strain>
    </source>
</reference>
<sequence>MSATVKAYDDIAPEYIEFIGDGLASLPFDHSVLAAFAGLVRQDGSGLVGDLGCGPGYIARHLRDLGIDVFGVDLSTRFIEHARSRYPDIEFSLGSIAALDTADNTLGGIVSWYSIIHAPPAEVPGYLAEFHRVLALGGYLLLAFFESEGGPVAPYDHRVTTAYRWPIDGLMEVARAAGFAEVGRMLRRPLEGERFQRGHLILRKI</sequence>
<dbReference type="Gene3D" id="3.40.50.150">
    <property type="entry name" value="Vaccinia Virus protein VP39"/>
    <property type="match status" value="1"/>
</dbReference>
<evidence type="ECO:0000313" key="4">
    <source>
        <dbReference type="Proteomes" id="UP000440096"/>
    </source>
</evidence>
<name>A0A6N7YMN9_9PSEU</name>
<proteinExistence type="predicted"/>
<dbReference type="PANTHER" id="PTHR43861">
    <property type="entry name" value="TRANS-ACONITATE 2-METHYLTRANSFERASE-RELATED"/>
    <property type="match status" value="1"/>
</dbReference>
<dbReference type="InterPro" id="IPR041698">
    <property type="entry name" value="Methyltransf_25"/>
</dbReference>
<dbReference type="Proteomes" id="UP000440096">
    <property type="component" value="Unassembled WGS sequence"/>
</dbReference>
<dbReference type="CDD" id="cd02440">
    <property type="entry name" value="AdoMet_MTases"/>
    <property type="match status" value="1"/>
</dbReference>
<keyword evidence="1 3" id="KW-0808">Transferase</keyword>
<dbReference type="GO" id="GO:0032259">
    <property type="term" value="P:methylation"/>
    <property type="evidence" value="ECO:0007669"/>
    <property type="project" value="UniProtKB-KW"/>
</dbReference>
<dbReference type="OrthoDB" id="9805171at2"/>
<keyword evidence="4" id="KW-1185">Reference proteome</keyword>
<dbReference type="GO" id="GO:0008168">
    <property type="term" value="F:methyltransferase activity"/>
    <property type="evidence" value="ECO:0007669"/>
    <property type="project" value="UniProtKB-KW"/>
</dbReference>